<evidence type="ECO:0000256" key="8">
    <source>
        <dbReference type="ARBA" id="ARBA00023012"/>
    </source>
</evidence>
<dbReference type="SUPFAM" id="SSF55874">
    <property type="entry name" value="ATPase domain of HSP90 chaperone/DNA topoisomerase II/histidine kinase"/>
    <property type="match status" value="1"/>
</dbReference>
<feature type="domain" description="Histidine kinase" evidence="15">
    <location>
        <begin position="1027"/>
        <end position="1245"/>
    </location>
</feature>
<dbReference type="RefSeq" id="WP_097278589.1">
    <property type="nucleotide sequence ID" value="NZ_OCNJ01000003.1"/>
</dbReference>
<dbReference type="Pfam" id="PF13426">
    <property type="entry name" value="PAS_9"/>
    <property type="match status" value="1"/>
</dbReference>
<dbReference type="InterPro" id="IPR035965">
    <property type="entry name" value="PAS-like_dom_sf"/>
</dbReference>
<comment type="catalytic activity">
    <reaction evidence="1">
        <text>ATP + protein L-histidine = ADP + protein N-phospho-L-histidine.</text>
        <dbReference type="EC" id="2.7.13.3"/>
    </reaction>
</comment>
<evidence type="ECO:0000259" key="16">
    <source>
        <dbReference type="PROSITE" id="PS50110"/>
    </source>
</evidence>
<evidence type="ECO:0000313" key="21">
    <source>
        <dbReference type="Proteomes" id="UP000219621"/>
    </source>
</evidence>
<comment type="function">
    <text evidence="9">Putative oxygen sensor; modulates the activity of FixJ, a transcriptional activator of nitrogen fixation fixK gene. FixL probably acts as a kinase that phosphorylates FixJ.</text>
</comment>
<evidence type="ECO:0000256" key="10">
    <source>
        <dbReference type="ARBA" id="ARBA00064003"/>
    </source>
</evidence>
<dbReference type="InterPro" id="IPR008207">
    <property type="entry name" value="Sig_transdc_His_kin_Hpt_dom"/>
</dbReference>
<dbReference type="InterPro" id="IPR036890">
    <property type="entry name" value="HATPase_C_sf"/>
</dbReference>
<dbReference type="OrthoDB" id="9801651at2"/>
<keyword evidence="6" id="KW-0418">Kinase</keyword>
<dbReference type="CDD" id="cd00130">
    <property type="entry name" value="PAS"/>
    <property type="match status" value="3"/>
</dbReference>
<dbReference type="PROSITE" id="PS50109">
    <property type="entry name" value="HIS_KIN"/>
    <property type="match status" value="1"/>
</dbReference>
<comment type="subunit">
    <text evidence="10">At low DSF concentrations, interacts with RpfF.</text>
</comment>
<dbReference type="InterPro" id="IPR036097">
    <property type="entry name" value="HisK_dim/P_sf"/>
</dbReference>
<dbReference type="SMART" id="SM00091">
    <property type="entry name" value="PAS"/>
    <property type="match status" value="7"/>
</dbReference>
<organism evidence="20 21">
    <name type="scientific">Caenispirillum bisanense</name>
    <dbReference type="NCBI Taxonomy" id="414052"/>
    <lineage>
        <taxon>Bacteria</taxon>
        <taxon>Pseudomonadati</taxon>
        <taxon>Pseudomonadota</taxon>
        <taxon>Alphaproteobacteria</taxon>
        <taxon>Rhodospirillales</taxon>
        <taxon>Novispirillaceae</taxon>
        <taxon>Caenispirillum</taxon>
    </lineage>
</organism>
<dbReference type="Pfam" id="PF00989">
    <property type="entry name" value="PAS"/>
    <property type="match status" value="2"/>
</dbReference>
<dbReference type="PROSITE" id="PS50112">
    <property type="entry name" value="PAS"/>
    <property type="match status" value="4"/>
</dbReference>
<dbReference type="InterPro" id="IPR003594">
    <property type="entry name" value="HATPase_dom"/>
</dbReference>
<dbReference type="SMART" id="SM00073">
    <property type="entry name" value="HPT"/>
    <property type="match status" value="1"/>
</dbReference>
<dbReference type="SUPFAM" id="SSF52172">
    <property type="entry name" value="CheY-like"/>
    <property type="match status" value="2"/>
</dbReference>
<dbReference type="PROSITE" id="PS50110">
    <property type="entry name" value="RESPONSE_REGULATORY"/>
    <property type="match status" value="2"/>
</dbReference>
<evidence type="ECO:0000256" key="3">
    <source>
        <dbReference type="ARBA" id="ARBA00022553"/>
    </source>
</evidence>
<keyword evidence="8" id="KW-0902">Two-component regulatory system</keyword>
<dbReference type="CDD" id="cd16922">
    <property type="entry name" value="HATPase_EvgS-ArcB-TorS-like"/>
    <property type="match status" value="1"/>
</dbReference>
<feature type="domain" description="PAS" evidence="17">
    <location>
        <begin position="244"/>
        <end position="314"/>
    </location>
</feature>
<dbReference type="InterPro" id="IPR013656">
    <property type="entry name" value="PAS_4"/>
</dbReference>
<accession>A0A286GFB8</accession>
<feature type="domain" description="PAC" evidence="18">
    <location>
        <begin position="957"/>
        <end position="1009"/>
    </location>
</feature>
<dbReference type="Pfam" id="PF00072">
    <property type="entry name" value="Response_reg"/>
    <property type="match status" value="1"/>
</dbReference>
<evidence type="ECO:0000313" key="20">
    <source>
        <dbReference type="EMBL" id="SOD93819.1"/>
    </source>
</evidence>
<feature type="modified residue" description="4-aspartylphosphate" evidence="14">
    <location>
        <position position="1462"/>
    </location>
</feature>
<dbReference type="FunFam" id="3.30.565.10:FF:000010">
    <property type="entry name" value="Sensor histidine kinase RcsC"/>
    <property type="match status" value="1"/>
</dbReference>
<evidence type="ECO:0000256" key="2">
    <source>
        <dbReference type="ARBA" id="ARBA00012438"/>
    </source>
</evidence>
<feature type="domain" description="PAC" evidence="18">
    <location>
        <begin position="443"/>
        <end position="494"/>
    </location>
</feature>
<dbReference type="InterPro" id="IPR000700">
    <property type="entry name" value="PAS-assoc_C"/>
</dbReference>
<feature type="domain" description="PAS" evidence="17">
    <location>
        <begin position="495"/>
        <end position="565"/>
    </location>
</feature>
<keyword evidence="4" id="KW-0808">Transferase</keyword>
<dbReference type="FunFam" id="3.30.450.20:FF:000060">
    <property type="entry name" value="Sensor protein FixL"/>
    <property type="match status" value="1"/>
</dbReference>
<dbReference type="InterPro" id="IPR000014">
    <property type="entry name" value="PAS"/>
</dbReference>
<dbReference type="InterPro" id="IPR001789">
    <property type="entry name" value="Sig_transdc_resp-reg_receiver"/>
</dbReference>
<dbReference type="SMART" id="SM00448">
    <property type="entry name" value="REC"/>
    <property type="match status" value="1"/>
</dbReference>
<evidence type="ECO:0000256" key="9">
    <source>
        <dbReference type="ARBA" id="ARBA00059827"/>
    </source>
</evidence>
<dbReference type="SMART" id="SM00387">
    <property type="entry name" value="HATPase_c"/>
    <property type="match status" value="1"/>
</dbReference>
<dbReference type="SUPFAM" id="SSF55785">
    <property type="entry name" value="PYP-like sensor domain (PAS domain)"/>
    <property type="match status" value="6"/>
</dbReference>
<dbReference type="PROSITE" id="PS50113">
    <property type="entry name" value="PAC"/>
    <property type="match status" value="4"/>
</dbReference>
<evidence type="ECO:0000256" key="13">
    <source>
        <dbReference type="PROSITE-ProRule" id="PRU00110"/>
    </source>
</evidence>
<dbReference type="EMBL" id="OCNJ01000003">
    <property type="protein sequence ID" value="SOD93819.1"/>
    <property type="molecule type" value="Genomic_DNA"/>
</dbReference>
<dbReference type="InterPro" id="IPR011006">
    <property type="entry name" value="CheY-like_superfamily"/>
</dbReference>
<dbReference type="InterPro" id="IPR005467">
    <property type="entry name" value="His_kinase_dom"/>
</dbReference>
<dbReference type="InterPro" id="IPR013767">
    <property type="entry name" value="PAS_fold"/>
</dbReference>
<feature type="domain" description="Response regulatory" evidence="16">
    <location>
        <begin position="1413"/>
        <end position="1530"/>
    </location>
</feature>
<keyword evidence="3 14" id="KW-0597">Phosphoprotein</keyword>
<dbReference type="GO" id="GO:0005524">
    <property type="term" value="F:ATP binding"/>
    <property type="evidence" value="ECO:0007669"/>
    <property type="project" value="UniProtKB-KW"/>
</dbReference>
<dbReference type="Pfam" id="PF01627">
    <property type="entry name" value="Hpt"/>
    <property type="match status" value="1"/>
</dbReference>
<dbReference type="SMART" id="SM00388">
    <property type="entry name" value="HisKA"/>
    <property type="match status" value="1"/>
</dbReference>
<dbReference type="EC" id="2.7.13.3" evidence="2"/>
<dbReference type="Gene3D" id="1.20.120.160">
    <property type="entry name" value="HPT domain"/>
    <property type="match status" value="1"/>
</dbReference>
<evidence type="ECO:0000256" key="14">
    <source>
        <dbReference type="PROSITE-ProRule" id="PRU00169"/>
    </source>
</evidence>
<dbReference type="Gene3D" id="3.30.450.20">
    <property type="entry name" value="PAS domain"/>
    <property type="match status" value="7"/>
</dbReference>
<dbReference type="SMART" id="SM00086">
    <property type="entry name" value="PAC"/>
    <property type="match status" value="4"/>
</dbReference>
<keyword evidence="21" id="KW-1185">Reference proteome</keyword>
<sequence length="1669" mass="180493">MTVVPPPAPPADLLDRLTTPVWVFDLQTLRMVWANAAALRLWAAESVAELCGRDFTNPSPAVAARLAGYRAAFAAGQTLEETWTLYPAGVAVTAACRCSAARWPGFAEPMLVEAAVLDRSAVAPDLLRGTEIMRHAPGATCLVGLDGRVIQRNAAAIRQFGPAGGPFAEALRHPDLAADLLAQAAEGLAFAAAVEIAVGPGQEPRWHLTEIMPIDDPATGDRAALVHSTDITDLRNTELDLHRQRRLLADILDTLPMNVFVKRRDGRFLFMNRECLATVGAERGAVEGRTDFDLFPPEVAARLRAADEQVWRLGRLDAHEETVIDRHGRERTFIAGKAVVEASGGTQVLVGYSVDIEERKALEREASRQRDFVRTVIDSDPNLIFVKDRDNRFLLANKALAALFDRTPEEMVEAHNAEIHDHADEVEGYLRMDREVIDTGVAREVEEPFTLPSGEVRFYRTLKQPIRLGDGRTGVLGISVDITGLRRTTEELAAREARLRAIHATVVDGLVTISEDGIIRAVNPATERIFGYPAARMIGAPVAMLMPEPYADGHDAKLTRYLATGEGGIIGVVRRLSGQRSDGTIFPMEIAVGEVEEGGQRLFIGVVRDITVRARAEEALRASEQRFRDLAEATSDWFWEMDAELRFTRLTGATTLSEPEIRDWVIGRRRQDLFDPVNEPARIAEHLADLEARRPFKNFLYRTGPQTGRSRWFQVSGKPIFADDGRFLGYRGTGTDVTDRIEAEERVTSAERKLYTAIAAISEGFALFDAEDRLVLCNDRYRQMYGGVAHMLEPGVSFPAMVEEAVRLGLFAQSGEDLERWVTRRLAEHRDPSGRPFLQRLADGRWIQSVERRTPDGGVVGTRVDVTDLKTAQAALERLARRNELILNSVADGIFGLDTAGHCIFVNRAGAGLLGFQPVELVGVPLHPLIHYKTADGGYLPPDASPLVAAARDGVARLVEDDVFWKKDGSALDVAYTVAPIADDGVISGAVVAFRDITERKRIDRQLRDAKEEAEAGARAKSQFLATISHEIRTPMNGVIGMTGLLLDTPLDGQQRRFAETIRESADALLAILNDVLDFSKMEAGRLELEESEFELLPLVESVVEILAPRALTRMVDIAAHVAPGVAGRWRGDPGRLRQILLNLVGNAVKFTERGAVTLTVEAEPEAGGIAVRVADTGRGIAEDVLPHLFQEFNQGESGVARQFGGTGLGLAISRRLAEAMGGRIAVESRLGEGSVFTVVVPLCAGEPAATPPAALAEVRVLLIAAPGPARDLATRHLRSAGAAVALAGSADEGIERLRERTVFTGDCGTRFDLVVVDGALPDGSALPGRIKAEPCWAGLKVLLLGGFGGTSRVARRETDALVGRPIRQSVFLRLAAAALAGDRTAVAAVASGEAADAARVLPDPVEATQRLRILVAEDNHVNQQVAQRILERLGHHVDVVGNGLEAVEAVRALPYDLVFMDMQMPEMDGLEATRRIRGLAGEVAAIPIVAMTANALPSDRERCLAAGMTDYVSKPVNAGRLAEVITRVAAAPVARVDWEPPTAGEAPAAPGDDDALLLDHAALVELEQQLPAELVRDLLITCLSEAEAFAATITSGASTGDLDQVEYAAHSLKGSAANFGLRALAGVAHRLQTAAAAGPADVIPHLVAELHRTLQRTRASVEERLHDA</sequence>
<dbReference type="PANTHER" id="PTHR45339:SF3">
    <property type="entry name" value="HISTIDINE KINASE"/>
    <property type="match status" value="1"/>
</dbReference>
<feature type="domain" description="Response regulatory" evidence="16">
    <location>
        <begin position="1260"/>
        <end position="1380"/>
    </location>
</feature>
<evidence type="ECO:0000259" key="19">
    <source>
        <dbReference type="PROSITE" id="PS50894"/>
    </source>
</evidence>
<dbReference type="InterPro" id="IPR001610">
    <property type="entry name" value="PAC"/>
</dbReference>
<dbReference type="GO" id="GO:0006355">
    <property type="term" value="P:regulation of DNA-templated transcription"/>
    <property type="evidence" value="ECO:0007669"/>
    <property type="project" value="InterPro"/>
</dbReference>
<feature type="modified residue" description="Phosphohistidine" evidence="13">
    <location>
        <position position="1611"/>
    </location>
</feature>
<dbReference type="CDD" id="cd00088">
    <property type="entry name" value="HPT"/>
    <property type="match status" value="1"/>
</dbReference>
<dbReference type="Pfam" id="PF12860">
    <property type="entry name" value="PAS_7"/>
    <property type="match status" value="1"/>
</dbReference>
<dbReference type="FunFam" id="1.10.287.130:FF:000002">
    <property type="entry name" value="Two-component osmosensing histidine kinase"/>
    <property type="match status" value="1"/>
</dbReference>
<dbReference type="Pfam" id="PF02518">
    <property type="entry name" value="HATPase_c"/>
    <property type="match status" value="1"/>
</dbReference>
<proteinExistence type="predicted"/>
<dbReference type="Gene3D" id="3.30.565.10">
    <property type="entry name" value="Histidine kinase-like ATPase, C-terminal domain"/>
    <property type="match status" value="1"/>
</dbReference>
<evidence type="ECO:0000259" key="18">
    <source>
        <dbReference type="PROSITE" id="PS50113"/>
    </source>
</evidence>
<dbReference type="PROSITE" id="PS50894">
    <property type="entry name" value="HPT"/>
    <property type="match status" value="1"/>
</dbReference>
<dbReference type="InterPro" id="IPR003661">
    <property type="entry name" value="HisK_dim/P_dom"/>
</dbReference>
<evidence type="ECO:0000256" key="5">
    <source>
        <dbReference type="ARBA" id="ARBA00022741"/>
    </source>
</evidence>
<feature type="domain" description="PAC" evidence="18">
    <location>
        <begin position="694"/>
        <end position="749"/>
    </location>
</feature>
<dbReference type="PRINTS" id="PR00344">
    <property type="entry name" value="BCTRLSENSOR"/>
</dbReference>
<dbReference type="GO" id="GO:0005886">
    <property type="term" value="C:plasma membrane"/>
    <property type="evidence" value="ECO:0007669"/>
    <property type="project" value="UniProtKB-SubCell"/>
</dbReference>
<dbReference type="Gene3D" id="3.40.50.2300">
    <property type="match status" value="2"/>
</dbReference>
<feature type="domain" description="PAS" evidence="17">
    <location>
        <begin position="879"/>
        <end position="931"/>
    </location>
</feature>
<evidence type="ECO:0000256" key="12">
    <source>
        <dbReference type="ARBA" id="ARBA00070616"/>
    </source>
</evidence>
<dbReference type="Pfam" id="PF08448">
    <property type="entry name" value="PAS_4"/>
    <property type="match status" value="3"/>
</dbReference>
<dbReference type="Pfam" id="PF00512">
    <property type="entry name" value="HisKA"/>
    <property type="match status" value="1"/>
</dbReference>
<evidence type="ECO:0000256" key="11">
    <source>
        <dbReference type="ARBA" id="ARBA00068150"/>
    </source>
</evidence>
<dbReference type="CDD" id="cd17546">
    <property type="entry name" value="REC_hyHK_CKI1_RcsC-like"/>
    <property type="match status" value="1"/>
</dbReference>
<feature type="domain" description="PAS" evidence="17">
    <location>
        <begin position="369"/>
        <end position="440"/>
    </location>
</feature>
<evidence type="ECO:0000256" key="4">
    <source>
        <dbReference type="ARBA" id="ARBA00022679"/>
    </source>
</evidence>
<name>A0A286GFB8_9PROT</name>
<keyword evidence="7" id="KW-0067">ATP-binding</keyword>
<protein>
    <recommendedName>
        <fullName evidence="12">Sensor protein FixL</fullName>
        <ecNumber evidence="2">2.7.13.3</ecNumber>
    </recommendedName>
    <alternativeName>
        <fullName evidence="11">Sensory/regulatory protein RpfC</fullName>
    </alternativeName>
</protein>
<dbReference type="PANTHER" id="PTHR45339">
    <property type="entry name" value="HYBRID SIGNAL TRANSDUCTION HISTIDINE KINASE J"/>
    <property type="match status" value="1"/>
</dbReference>
<evidence type="ECO:0000256" key="6">
    <source>
        <dbReference type="ARBA" id="ARBA00022777"/>
    </source>
</evidence>
<dbReference type="InterPro" id="IPR004358">
    <property type="entry name" value="Sig_transdc_His_kin-like_C"/>
</dbReference>
<feature type="domain" description="PAC" evidence="18">
    <location>
        <begin position="570"/>
        <end position="622"/>
    </location>
</feature>
<dbReference type="SUPFAM" id="SSF47384">
    <property type="entry name" value="Homodimeric domain of signal transducing histidine kinase"/>
    <property type="match status" value="1"/>
</dbReference>
<dbReference type="SUPFAM" id="SSF47226">
    <property type="entry name" value="Histidine-containing phosphotransfer domain, HPT domain"/>
    <property type="match status" value="1"/>
</dbReference>
<evidence type="ECO:0000256" key="7">
    <source>
        <dbReference type="ARBA" id="ARBA00022840"/>
    </source>
</evidence>
<dbReference type="Gene3D" id="1.10.287.130">
    <property type="match status" value="1"/>
</dbReference>
<dbReference type="NCBIfam" id="TIGR00229">
    <property type="entry name" value="sensory_box"/>
    <property type="match status" value="5"/>
</dbReference>
<keyword evidence="5" id="KW-0547">Nucleotide-binding</keyword>
<dbReference type="GO" id="GO:0000155">
    <property type="term" value="F:phosphorelay sensor kinase activity"/>
    <property type="evidence" value="ECO:0007669"/>
    <property type="project" value="InterPro"/>
</dbReference>
<evidence type="ECO:0000259" key="15">
    <source>
        <dbReference type="PROSITE" id="PS50109"/>
    </source>
</evidence>
<evidence type="ECO:0000259" key="17">
    <source>
        <dbReference type="PROSITE" id="PS50112"/>
    </source>
</evidence>
<dbReference type="InterPro" id="IPR036641">
    <property type="entry name" value="HPT_dom_sf"/>
</dbReference>
<gene>
    <name evidence="20" type="ORF">SAMN05421508_103213</name>
</gene>
<feature type="modified residue" description="4-aspartylphosphate" evidence="14">
    <location>
        <position position="1318"/>
    </location>
</feature>
<evidence type="ECO:0000256" key="1">
    <source>
        <dbReference type="ARBA" id="ARBA00000085"/>
    </source>
</evidence>
<feature type="domain" description="HPt" evidence="19">
    <location>
        <begin position="1572"/>
        <end position="1665"/>
    </location>
</feature>
<dbReference type="Proteomes" id="UP000219621">
    <property type="component" value="Unassembled WGS sequence"/>
</dbReference>
<dbReference type="CDD" id="cd00082">
    <property type="entry name" value="HisKA"/>
    <property type="match status" value="1"/>
</dbReference>
<reference evidence="20 21" key="1">
    <citation type="submission" date="2017-09" db="EMBL/GenBank/DDBJ databases">
        <authorList>
            <person name="Ehlers B."/>
            <person name="Leendertz F.H."/>
        </authorList>
    </citation>
    <scope>NUCLEOTIDE SEQUENCE [LARGE SCALE GENOMIC DNA]</scope>
    <source>
        <strain evidence="20 21">USBA 140</strain>
    </source>
</reference>